<comment type="caution">
    <text evidence="2">The sequence shown here is derived from an EMBL/GenBank/DDBJ whole genome shotgun (WGS) entry which is preliminary data.</text>
</comment>
<reference evidence="2 3" key="1">
    <citation type="submission" date="2018-02" db="EMBL/GenBank/DDBJ databases">
        <title>Novel Leptospira species isolated from soil and water in Japan.</title>
        <authorList>
            <person name="Nakao R."/>
            <person name="Masuzawa T."/>
        </authorList>
    </citation>
    <scope>NUCLEOTIDE SEQUENCE [LARGE SCALE GENOMIC DNA]</scope>
    <source>
        <strain evidence="2 3">YH101</strain>
    </source>
</reference>
<dbReference type="Proteomes" id="UP000245133">
    <property type="component" value="Unassembled WGS sequence"/>
</dbReference>
<gene>
    <name evidence="2" type="ORF">LPTSP4_03360</name>
</gene>
<dbReference type="AlphaFoldDB" id="A0A2P2DW36"/>
<accession>A0A2P2DW36</accession>
<evidence type="ECO:0000256" key="1">
    <source>
        <dbReference type="SAM" id="Phobius"/>
    </source>
</evidence>
<keyword evidence="1" id="KW-0812">Transmembrane</keyword>
<evidence type="ECO:0000313" key="2">
    <source>
        <dbReference type="EMBL" id="GBF48836.1"/>
    </source>
</evidence>
<dbReference type="RefSeq" id="WP_108973062.1">
    <property type="nucleotide sequence ID" value="NZ_BFBB01000002.1"/>
</dbReference>
<sequence length="137" mass="16325">MDKSDILFGEAEYFLHSCFQIQDDRAICELYVKAHDFVFVSSEIDIKNIDILAIVDKKLHVEAIEYYLRRHIPNNLLSKKLHILIYLLESQACYQRFFNNHKQAFLFGFLSLSLYTVRSIFLLIWGKYLVQRHHLVL</sequence>
<keyword evidence="1" id="KW-0472">Membrane</keyword>
<feature type="transmembrane region" description="Helical" evidence="1">
    <location>
        <begin position="104"/>
        <end position="125"/>
    </location>
</feature>
<dbReference type="EMBL" id="BFBB01000002">
    <property type="protein sequence ID" value="GBF48836.1"/>
    <property type="molecule type" value="Genomic_DNA"/>
</dbReference>
<proteinExistence type="predicted"/>
<keyword evidence="3" id="KW-1185">Reference proteome</keyword>
<protein>
    <submittedName>
        <fullName evidence="2">Uncharacterized protein</fullName>
    </submittedName>
</protein>
<organism evidence="2 3">
    <name type="scientific">Leptospira ryugenii</name>
    <dbReference type="NCBI Taxonomy" id="1917863"/>
    <lineage>
        <taxon>Bacteria</taxon>
        <taxon>Pseudomonadati</taxon>
        <taxon>Spirochaetota</taxon>
        <taxon>Spirochaetia</taxon>
        <taxon>Leptospirales</taxon>
        <taxon>Leptospiraceae</taxon>
        <taxon>Leptospira</taxon>
    </lineage>
</organism>
<evidence type="ECO:0000313" key="3">
    <source>
        <dbReference type="Proteomes" id="UP000245133"/>
    </source>
</evidence>
<keyword evidence="1" id="KW-1133">Transmembrane helix</keyword>
<name>A0A2P2DW36_9LEPT</name>